<evidence type="ECO:0000313" key="1">
    <source>
        <dbReference type="EMBL" id="KAK8890962.1"/>
    </source>
</evidence>
<protein>
    <submittedName>
        <fullName evidence="1">Uncharacterized protein</fullName>
    </submittedName>
</protein>
<dbReference type="Gene3D" id="1.25.10.10">
    <property type="entry name" value="Leucine-rich Repeat Variant"/>
    <property type="match status" value="1"/>
</dbReference>
<organism evidence="1 2">
    <name type="scientific">Tritrichomonas musculus</name>
    <dbReference type="NCBI Taxonomy" id="1915356"/>
    <lineage>
        <taxon>Eukaryota</taxon>
        <taxon>Metamonada</taxon>
        <taxon>Parabasalia</taxon>
        <taxon>Tritrichomonadida</taxon>
        <taxon>Tritrichomonadidae</taxon>
        <taxon>Tritrichomonas</taxon>
    </lineage>
</organism>
<comment type="caution">
    <text evidence="1">The sequence shown here is derived from an EMBL/GenBank/DDBJ whole genome shotgun (WGS) entry which is preliminary data.</text>
</comment>
<evidence type="ECO:0000313" key="2">
    <source>
        <dbReference type="Proteomes" id="UP001470230"/>
    </source>
</evidence>
<dbReference type="InterPro" id="IPR016024">
    <property type="entry name" value="ARM-type_fold"/>
</dbReference>
<reference evidence="1 2" key="1">
    <citation type="submission" date="2024-04" db="EMBL/GenBank/DDBJ databases">
        <title>Tritrichomonas musculus Genome.</title>
        <authorList>
            <person name="Alves-Ferreira E."/>
            <person name="Grigg M."/>
            <person name="Lorenzi H."/>
            <person name="Galac M."/>
        </authorList>
    </citation>
    <scope>NUCLEOTIDE SEQUENCE [LARGE SCALE GENOMIC DNA]</scope>
    <source>
        <strain evidence="1 2">EAF2021</strain>
    </source>
</reference>
<accession>A0ABR2KIN8</accession>
<sequence>MDFKSQSFDECKFTLFDADLNISDKLFNLSDKTIAKDSEYMSILDEVKKICKYINELCNVENIYYLPHQIELLCAIFQKDTLTSIYCFDHFWISKNSFMYLIELFSSKDLPEKLKWTLIRFFIEASFHVPDFSICLCSHSSAFNTVLNTFADLPQSKKHFNDIFKLIFNLAFDGATFFPLTYISRITFNTFHKKTENINVKEKVSFFLMNLIRSLTAKNAIDIEHPETKKMILMLQKWFQVKSQIVIEHMFWAFYFWYRNTSSFAPAFYETFFFDVVMNQINFNFDDDNGIINIPNKTCATIAISLLSLSLSTDNNDYLFRIYNNLPIQNIISLIFNMNSDISEETKKNAIFLCSNYAARGDKFIQNLLNLEFHIQILNTFNNFSFPLKTEFGYCITHMIYCGNQQQVNCFNTPEFVYLMNEFFDMQNDELILRTLRSFCKLVELNSEVLNHIDQDYLEEIAKDSQLSDEAIFISQKFLSFFSNANNDL</sequence>
<proteinExistence type="predicted"/>
<name>A0ABR2KIN8_9EUKA</name>
<dbReference type="InterPro" id="IPR011989">
    <property type="entry name" value="ARM-like"/>
</dbReference>
<dbReference type="Proteomes" id="UP001470230">
    <property type="component" value="Unassembled WGS sequence"/>
</dbReference>
<dbReference type="SUPFAM" id="SSF48371">
    <property type="entry name" value="ARM repeat"/>
    <property type="match status" value="1"/>
</dbReference>
<dbReference type="EMBL" id="JAPFFF010000004">
    <property type="protein sequence ID" value="KAK8890962.1"/>
    <property type="molecule type" value="Genomic_DNA"/>
</dbReference>
<gene>
    <name evidence="1" type="ORF">M9Y10_028163</name>
</gene>
<keyword evidence="2" id="KW-1185">Reference proteome</keyword>